<reference evidence="8 9" key="1">
    <citation type="submission" date="2014-03" db="EMBL/GenBank/DDBJ databases">
        <title>Draft genome of the hookworm Oesophagostomum dentatum.</title>
        <authorList>
            <person name="Mitreva M."/>
        </authorList>
    </citation>
    <scope>NUCLEOTIDE SEQUENCE [LARGE SCALE GENOMIC DNA]</scope>
    <source>
        <strain evidence="8 9">OD-Hann</strain>
    </source>
</reference>
<dbReference type="AlphaFoldDB" id="A0A0B1SXT6"/>
<evidence type="ECO:0000313" key="8">
    <source>
        <dbReference type="EMBL" id="KHJ88332.1"/>
    </source>
</evidence>
<organism evidence="8 9">
    <name type="scientific">Oesophagostomum dentatum</name>
    <name type="common">Nodular worm</name>
    <dbReference type="NCBI Taxonomy" id="61180"/>
    <lineage>
        <taxon>Eukaryota</taxon>
        <taxon>Metazoa</taxon>
        <taxon>Ecdysozoa</taxon>
        <taxon>Nematoda</taxon>
        <taxon>Chromadorea</taxon>
        <taxon>Rhabditida</taxon>
        <taxon>Rhabditina</taxon>
        <taxon>Rhabditomorpha</taxon>
        <taxon>Strongyloidea</taxon>
        <taxon>Strongylidae</taxon>
        <taxon>Oesophagostomum</taxon>
    </lineage>
</organism>
<comment type="similarity">
    <text evidence="1">Belongs to the eukaryotic ribosomal protein eL13 family.</text>
</comment>
<dbReference type="FunFam" id="1.20.5.110:FF:000003">
    <property type="entry name" value="60S ribosomal protein L13"/>
    <property type="match status" value="1"/>
</dbReference>
<dbReference type="GO" id="GO:0006412">
    <property type="term" value="P:translation"/>
    <property type="evidence" value="ECO:0007669"/>
    <property type="project" value="InterPro"/>
</dbReference>
<dbReference type="EMBL" id="KN556027">
    <property type="protein sequence ID" value="KHJ88332.1"/>
    <property type="molecule type" value="Genomic_DNA"/>
</dbReference>
<comment type="function">
    <text evidence="6">Component of the ribosome, a large ribonucleoprotein complex responsible for the synthesis of proteins in the cell. The small ribosomal subunit (SSU) binds messenger RNAs (mRNAs) and translates the encoded message by selecting cognate aminoacyl-transfer RNA (tRNA) molecules. The large subunit (LSU) contains the ribosomal catalytic site termed the peptidyl transferase center (PTC), which catalyzes the formation of peptide bonds, thereby polymerizing the amino acids delivered by tRNAs into a polypeptide chain. The nascent polypeptides leave the ribosome through a tunnel in the LSU and interact with protein factors that function in enzymatic processing, targeting, and the membrane insertion of nascent chains at the exit of the ribosomal tunnel. As part of the LSU, it is probably required for its formation and the maturation of rRNAs.</text>
</comment>
<dbReference type="GO" id="GO:0003723">
    <property type="term" value="F:RNA binding"/>
    <property type="evidence" value="ECO:0007669"/>
    <property type="project" value="TreeGrafter"/>
</dbReference>
<dbReference type="OrthoDB" id="10264538at2759"/>
<evidence type="ECO:0000256" key="5">
    <source>
        <dbReference type="ARBA" id="ARBA00035321"/>
    </source>
</evidence>
<evidence type="ECO:0000256" key="3">
    <source>
        <dbReference type="ARBA" id="ARBA00023274"/>
    </source>
</evidence>
<evidence type="ECO:0000256" key="1">
    <source>
        <dbReference type="ARBA" id="ARBA00005640"/>
    </source>
</evidence>
<evidence type="ECO:0000313" key="9">
    <source>
        <dbReference type="Proteomes" id="UP000053660"/>
    </source>
</evidence>
<evidence type="ECO:0000256" key="4">
    <source>
        <dbReference type="ARBA" id="ARBA00035216"/>
    </source>
</evidence>
<gene>
    <name evidence="8" type="ORF">OESDEN_11876</name>
</gene>
<dbReference type="Proteomes" id="UP000053660">
    <property type="component" value="Unassembled WGS sequence"/>
</dbReference>
<protein>
    <recommendedName>
        <fullName evidence="4">Large ribosomal subunit protein eL13</fullName>
    </recommendedName>
    <alternativeName>
        <fullName evidence="5">60S ribosomal protein L13</fullName>
    </alternativeName>
</protein>
<evidence type="ECO:0000256" key="7">
    <source>
        <dbReference type="ARBA" id="ARBA00065437"/>
    </source>
</evidence>
<dbReference type="Gene3D" id="1.20.5.110">
    <property type="match status" value="1"/>
</dbReference>
<keyword evidence="9" id="KW-1185">Reference proteome</keyword>
<dbReference type="GO" id="GO:0003735">
    <property type="term" value="F:structural constituent of ribosome"/>
    <property type="evidence" value="ECO:0007669"/>
    <property type="project" value="InterPro"/>
</dbReference>
<keyword evidence="3" id="KW-0687">Ribonucleoprotein</keyword>
<dbReference type="PANTHER" id="PTHR11722">
    <property type="entry name" value="60S RIBOSOMAL PROTEIN L13"/>
    <property type="match status" value="1"/>
</dbReference>
<accession>A0A0B1SXT6</accession>
<name>A0A0B1SXT6_OESDE</name>
<proteinExistence type="inferred from homology"/>
<evidence type="ECO:0000256" key="6">
    <source>
        <dbReference type="ARBA" id="ARBA00058367"/>
    </source>
</evidence>
<dbReference type="PANTHER" id="PTHR11722:SF0">
    <property type="entry name" value="LARGE RIBOSOMAL SUBUNIT PROTEIN EL13"/>
    <property type="match status" value="1"/>
</dbReference>
<dbReference type="GO" id="GO:0022625">
    <property type="term" value="C:cytosolic large ribosomal subunit"/>
    <property type="evidence" value="ECO:0007669"/>
    <property type="project" value="TreeGrafter"/>
</dbReference>
<dbReference type="InterPro" id="IPR001380">
    <property type="entry name" value="Ribosomal_eL13"/>
</dbReference>
<keyword evidence="2" id="KW-0689">Ribosomal protein</keyword>
<comment type="subunit">
    <text evidence="7">Component of the 60S large ribosomal subunit (LSU).</text>
</comment>
<sequence length="79" mass="9232">MSYFDTFILDTDPEELKVAAQLHGDILPVSNVIDYEQPRAITEAEKKIEIYRHLRRVRADKKYAGIREKRAKEAAEENK</sequence>
<evidence type="ECO:0000256" key="2">
    <source>
        <dbReference type="ARBA" id="ARBA00022980"/>
    </source>
</evidence>